<evidence type="ECO:0000256" key="8">
    <source>
        <dbReference type="ARBA" id="ARBA00024069"/>
    </source>
</evidence>
<keyword evidence="11" id="KW-0012">Acyltransferase</keyword>
<dbReference type="PIRSF" id="PIRSF002465">
    <property type="entry name" value="Phsphlp_syn_PlsX"/>
    <property type="match status" value="1"/>
</dbReference>
<comment type="caution">
    <text evidence="11">The sequence shown here is derived from an EMBL/GenBank/DDBJ whole genome shotgun (WGS) entry which is preliminary data.</text>
</comment>
<name>A0A6B1DQ86_9CHLR</name>
<keyword evidence="6 10" id="KW-0594">Phospholipid biosynthesis</keyword>
<comment type="catalytic activity">
    <reaction evidence="1 10">
        <text>a fatty acyl-[ACP] + phosphate = an acyl phosphate + holo-[ACP]</text>
        <dbReference type="Rhea" id="RHEA:42292"/>
        <dbReference type="Rhea" id="RHEA-COMP:9685"/>
        <dbReference type="Rhea" id="RHEA-COMP:14125"/>
        <dbReference type="ChEBI" id="CHEBI:43474"/>
        <dbReference type="ChEBI" id="CHEBI:59918"/>
        <dbReference type="ChEBI" id="CHEBI:64479"/>
        <dbReference type="ChEBI" id="CHEBI:138651"/>
        <dbReference type="EC" id="2.3.1.274"/>
    </reaction>
</comment>
<organism evidence="11">
    <name type="scientific">Caldilineaceae bacterium SB0662_bin_9</name>
    <dbReference type="NCBI Taxonomy" id="2605258"/>
    <lineage>
        <taxon>Bacteria</taxon>
        <taxon>Bacillati</taxon>
        <taxon>Chloroflexota</taxon>
        <taxon>Caldilineae</taxon>
        <taxon>Caldilineales</taxon>
        <taxon>Caldilineaceae</taxon>
    </lineage>
</organism>
<dbReference type="AlphaFoldDB" id="A0A6B1DQ86"/>
<protein>
    <recommendedName>
        <fullName evidence="8 10">Phosphate acyltransferase</fullName>
        <ecNumber evidence="8 10">2.3.1.274</ecNumber>
    </recommendedName>
    <alternativeName>
        <fullName evidence="10">Acyl-ACP phosphotransacylase</fullName>
    </alternativeName>
    <alternativeName>
        <fullName evidence="10">Acyl-[acyl-carrier-protein]--phosphate acyltransferase</fullName>
    </alternativeName>
    <alternativeName>
        <fullName evidence="10">Phosphate-acyl-ACP acyltransferase</fullName>
    </alternativeName>
</protein>
<dbReference type="Pfam" id="PF02504">
    <property type="entry name" value="FA_synthesis"/>
    <property type="match status" value="1"/>
</dbReference>
<dbReference type="PANTHER" id="PTHR30100">
    <property type="entry name" value="FATTY ACID/PHOSPHOLIPID SYNTHESIS PROTEIN PLSX"/>
    <property type="match status" value="1"/>
</dbReference>
<evidence type="ECO:0000256" key="5">
    <source>
        <dbReference type="ARBA" id="ARBA00023098"/>
    </source>
</evidence>
<dbReference type="GO" id="GO:0006633">
    <property type="term" value="P:fatty acid biosynthetic process"/>
    <property type="evidence" value="ECO:0007669"/>
    <property type="project" value="UniProtKB-UniRule"/>
</dbReference>
<comment type="subcellular location">
    <subcellularLocation>
        <location evidence="10">Cytoplasm</location>
    </subcellularLocation>
    <text evidence="10">Associated with the membrane possibly through PlsY.</text>
</comment>
<dbReference type="UniPathway" id="UPA00085"/>
<evidence type="ECO:0000256" key="1">
    <source>
        <dbReference type="ARBA" id="ARBA00001232"/>
    </source>
</evidence>
<proteinExistence type="inferred from homology"/>
<evidence type="ECO:0000256" key="2">
    <source>
        <dbReference type="ARBA" id="ARBA00022490"/>
    </source>
</evidence>
<evidence type="ECO:0000256" key="3">
    <source>
        <dbReference type="ARBA" id="ARBA00022516"/>
    </source>
</evidence>
<sequence length="341" mass="35286">MRVAVDTQGGDHAPSALVAGALLASERYRIGLTLLGHPDEIEAELARGWRPNGLDIVAAGHRPVNGSTLRNPESAAAKGAQLVRAGAADALVSAADTAVVLAASLRWLGRIAGAHRPAIAAAVPTPDAYVLVLDVGANVSCQPGHLVEFAMMGRAFASTCMSMERPRIGLLNIGHEESKGNELVQTAHQSLMKHGFPGYAGFAEPYALASGDVDVLVADGFSGNILVKSMETASSMFATGLRTAFTASWRSRLGYLLVRSQVGAVRAKADPGRYGGAVLLGINGVVIVAHSGAGPEAVCSAVRQARDAHAGCMLERMARGLGETPGIRVRHLGDPPGRTQG</sequence>
<evidence type="ECO:0000256" key="4">
    <source>
        <dbReference type="ARBA" id="ARBA00022679"/>
    </source>
</evidence>
<comment type="similarity">
    <text evidence="10">Belongs to the PlsX family.</text>
</comment>
<dbReference type="GO" id="GO:0005737">
    <property type="term" value="C:cytoplasm"/>
    <property type="evidence" value="ECO:0007669"/>
    <property type="project" value="UniProtKB-SubCell"/>
</dbReference>
<comment type="subunit">
    <text evidence="9 10">Homodimer. Probably interacts with PlsY.</text>
</comment>
<dbReference type="EMBL" id="VXPY01000035">
    <property type="protein sequence ID" value="MYD89760.1"/>
    <property type="molecule type" value="Genomic_DNA"/>
</dbReference>
<dbReference type="InterPro" id="IPR012281">
    <property type="entry name" value="Phospholipid_synth_PlsX-like"/>
</dbReference>
<dbReference type="PANTHER" id="PTHR30100:SF1">
    <property type="entry name" value="PHOSPHATE ACYLTRANSFERASE"/>
    <property type="match status" value="1"/>
</dbReference>
<reference evidence="11" key="1">
    <citation type="submission" date="2019-09" db="EMBL/GenBank/DDBJ databases">
        <title>Characterisation of the sponge microbiome using genome-centric metagenomics.</title>
        <authorList>
            <person name="Engelberts J.P."/>
            <person name="Robbins S.J."/>
            <person name="De Goeij J.M."/>
            <person name="Aranda M."/>
            <person name="Bell S.C."/>
            <person name="Webster N.S."/>
        </authorList>
    </citation>
    <scope>NUCLEOTIDE SEQUENCE</scope>
    <source>
        <strain evidence="11">SB0662_bin_9</strain>
    </source>
</reference>
<keyword evidence="3 10" id="KW-0444">Lipid biosynthesis</keyword>
<keyword evidence="2 10" id="KW-0963">Cytoplasm</keyword>
<dbReference type="EC" id="2.3.1.274" evidence="8 10"/>
<comment type="pathway">
    <text evidence="10">Lipid metabolism; phospholipid metabolism.</text>
</comment>
<dbReference type="Gene3D" id="3.40.718.10">
    <property type="entry name" value="Isopropylmalate Dehydrogenase"/>
    <property type="match status" value="1"/>
</dbReference>
<keyword evidence="5 10" id="KW-0443">Lipid metabolism</keyword>
<evidence type="ECO:0000256" key="7">
    <source>
        <dbReference type="ARBA" id="ARBA00023264"/>
    </source>
</evidence>
<evidence type="ECO:0000313" key="11">
    <source>
        <dbReference type="EMBL" id="MYD89760.1"/>
    </source>
</evidence>
<accession>A0A6B1DQ86</accession>
<keyword evidence="7 10" id="KW-1208">Phospholipid metabolism</keyword>
<dbReference type="GO" id="GO:0008654">
    <property type="term" value="P:phospholipid biosynthetic process"/>
    <property type="evidence" value="ECO:0007669"/>
    <property type="project" value="UniProtKB-KW"/>
</dbReference>
<keyword evidence="4 10" id="KW-0808">Transferase</keyword>
<gene>
    <name evidence="10 11" type="primary">plsX</name>
    <name evidence="11" type="ORF">F4Y08_05390</name>
</gene>
<dbReference type="InterPro" id="IPR003664">
    <property type="entry name" value="FA_synthesis"/>
</dbReference>
<comment type="function">
    <text evidence="10">Catalyzes the reversible formation of acyl-phosphate (acyl-PO(4)) from acyl-[acyl-carrier-protein] (acyl-ACP). This enzyme utilizes acyl-ACP as fatty acyl donor, but not acyl-CoA.</text>
</comment>
<evidence type="ECO:0000256" key="9">
    <source>
        <dbReference type="ARBA" id="ARBA00046608"/>
    </source>
</evidence>
<dbReference type="SUPFAM" id="SSF53659">
    <property type="entry name" value="Isocitrate/Isopropylmalate dehydrogenase-like"/>
    <property type="match status" value="1"/>
</dbReference>
<dbReference type="GO" id="GO:0043811">
    <property type="term" value="F:phosphate:acyl-[acyl carrier protein] acyltransferase activity"/>
    <property type="evidence" value="ECO:0007669"/>
    <property type="project" value="UniProtKB-UniRule"/>
</dbReference>
<dbReference type="NCBIfam" id="TIGR00182">
    <property type="entry name" value="plsX"/>
    <property type="match status" value="1"/>
</dbReference>
<evidence type="ECO:0000256" key="10">
    <source>
        <dbReference type="HAMAP-Rule" id="MF_00019"/>
    </source>
</evidence>
<dbReference type="HAMAP" id="MF_00019">
    <property type="entry name" value="PlsX"/>
    <property type="match status" value="1"/>
</dbReference>
<evidence type="ECO:0000256" key="6">
    <source>
        <dbReference type="ARBA" id="ARBA00023209"/>
    </source>
</evidence>